<protein>
    <submittedName>
        <fullName evidence="4">4-oxalocrotonate tautomerase</fullName>
    </submittedName>
</protein>
<name>A0ABQ6Y8Z8_9GAMM</name>
<dbReference type="RefSeq" id="WP_133492683.1">
    <property type="nucleotide sequence ID" value="NZ_AQPF01000010.1"/>
</dbReference>
<dbReference type="InterPro" id="IPR004370">
    <property type="entry name" value="4-OT-like_dom"/>
</dbReference>
<dbReference type="PANTHER" id="PTHR35530:SF1">
    <property type="entry name" value="2-HYDROXYMUCONATE TAUTOMERASE"/>
    <property type="match status" value="1"/>
</dbReference>
<keyword evidence="2" id="KW-0413">Isomerase</keyword>
<evidence type="ECO:0000256" key="1">
    <source>
        <dbReference type="ARBA" id="ARBA00006723"/>
    </source>
</evidence>
<evidence type="ECO:0000256" key="2">
    <source>
        <dbReference type="ARBA" id="ARBA00023235"/>
    </source>
</evidence>
<comment type="similarity">
    <text evidence="1">Belongs to the 4-oxalocrotonate tautomerase family.</text>
</comment>
<feature type="domain" description="4-oxalocrotonate tautomerase-like" evidence="3">
    <location>
        <begin position="13"/>
        <end position="61"/>
    </location>
</feature>
<proteinExistence type="inferred from homology"/>
<comment type="caution">
    <text evidence="4">The sequence shown here is derived from an EMBL/GenBank/DDBJ whole genome shotgun (WGS) entry which is preliminary data.</text>
</comment>
<dbReference type="InterPro" id="IPR014347">
    <property type="entry name" value="Tautomerase/MIF_sf"/>
</dbReference>
<dbReference type="EMBL" id="AQPF01000010">
    <property type="protein sequence ID" value="KAF0806160.1"/>
    <property type="molecule type" value="Genomic_DNA"/>
</dbReference>
<sequence length="132" mass="14870">MPGIDLTLSAGPDPDPEQARRIAQALTTLTCRVLDKEVQRTMVQIRYLPREQWFIGGRSLAELNQDSFRLVVTITDETNTKRQKADYQALAFKEMCQLLGDVHPHSNIHIVDCRAAAYGYGGISQEAYAYRA</sequence>
<evidence type="ECO:0000259" key="3">
    <source>
        <dbReference type="Pfam" id="PF01361"/>
    </source>
</evidence>
<accession>A0ABQ6Y8Z8</accession>
<gene>
    <name evidence="4" type="ORF">A6D6_01740</name>
</gene>
<reference evidence="4 5" key="1">
    <citation type="submission" date="2012-09" db="EMBL/GenBank/DDBJ databases">
        <title>Genome Sequence of alkane-degrading Bacterium Alcanivorax sp. 6-D-6.</title>
        <authorList>
            <person name="Lai Q."/>
            <person name="Shao Z."/>
        </authorList>
    </citation>
    <scope>NUCLEOTIDE SEQUENCE [LARGE SCALE GENOMIC DNA]</scope>
    <source>
        <strain evidence="4 5">6-D-6</strain>
    </source>
</reference>
<evidence type="ECO:0000313" key="4">
    <source>
        <dbReference type="EMBL" id="KAF0806160.1"/>
    </source>
</evidence>
<organism evidence="4 5">
    <name type="scientific">Alcanivorax xiamenensis</name>
    <dbReference type="NCBI Taxonomy" id="1177156"/>
    <lineage>
        <taxon>Bacteria</taxon>
        <taxon>Pseudomonadati</taxon>
        <taxon>Pseudomonadota</taxon>
        <taxon>Gammaproteobacteria</taxon>
        <taxon>Oceanospirillales</taxon>
        <taxon>Alcanivoracaceae</taxon>
        <taxon>Alcanivorax</taxon>
    </lineage>
</organism>
<evidence type="ECO:0000313" key="5">
    <source>
        <dbReference type="Proteomes" id="UP000771797"/>
    </source>
</evidence>
<dbReference type="Pfam" id="PF01361">
    <property type="entry name" value="Tautomerase"/>
    <property type="match status" value="1"/>
</dbReference>
<dbReference type="SUPFAM" id="SSF55331">
    <property type="entry name" value="Tautomerase/MIF"/>
    <property type="match status" value="1"/>
</dbReference>
<dbReference type="Gene3D" id="3.30.429.10">
    <property type="entry name" value="Macrophage Migration Inhibitory Factor"/>
    <property type="match status" value="1"/>
</dbReference>
<dbReference type="PANTHER" id="PTHR35530">
    <property type="entry name" value="TAUTOMERASE-RELATED"/>
    <property type="match status" value="1"/>
</dbReference>
<keyword evidence="5" id="KW-1185">Reference proteome</keyword>
<dbReference type="Proteomes" id="UP000771797">
    <property type="component" value="Unassembled WGS sequence"/>
</dbReference>